<evidence type="ECO:0000256" key="1">
    <source>
        <dbReference type="ARBA" id="ARBA00009600"/>
    </source>
</evidence>
<protein>
    <recommendedName>
        <fullName evidence="2">UPF0301 protein HPTL_1723</fullName>
    </recommendedName>
</protein>
<sequence>MGQRFVSYKHHFLVAMPELNDPNFRQTVVYLVEHHPQGAMGLIINRPTEITLGQLFERVEAGAVNPLVADAPVFYGGPVATERGFVLHRPSGEWAGSMTLPEDMALTSSRDILPSLGDVNAVRDFLVLLGHAGWGEGQLESEIARNDWLTVPADPEIIFSTPPEARYQAALALLGVRPGFLVGGAGHG</sequence>
<name>A0A2Z6DZM3_HYDTE</name>
<dbReference type="Gene3D" id="3.40.1740.10">
    <property type="entry name" value="VC0467-like"/>
    <property type="match status" value="1"/>
</dbReference>
<organism evidence="3 4">
    <name type="scientific">Hydrogenophilus thermoluteolus</name>
    <name type="common">Pseudomonas hydrogenothermophila</name>
    <dbReference type="NCBI Taxonomy" id="297"/>
    <lineage>
        <taxon>Bacteria</taxon>
        <taxon>Pseudomonadati</taxon>
        <taxon>Pseudomonadota</taxon>
        <taxon>Hydrogenophilia</taxon>
        <taxon>Hydrogenophilales</taxon>
        <taxon>Hydrogenophilaceae</taxon>
        <taxon>Hydrogenophilus</taxon>
    </lineage>
</organism>
<proteinExistence type="inferred from homology"/>
<dbReference type="EMBL" id="AP018558">
    <property type="protein sequence ID" value="BBD77981.1"/>
    <property type="molecule type" value="Genomic_DNA"/>
</dbReference>
<dbReference type="SUPFAM" id="SSF143456">
    <property type="entry name" value="VC0467-like"/>
    <property type="match status" value="1"/>
</dbReference>
<evidence type="ECO:0000313" key="4">
    <source>
        <dbReference type="Proteomes" id="UP000262004"/>
    </source>
</evidence>
<evidence type="ECO:0000313" key="3">
    <source>
        <dbReference type="EMBL" id="BBD77981.1"/>
    </source>
</evidence>
<dbReference type="KEGG" id="htl:HPTL_1723"/>
<gene>
    <name evidence="3" type="ORF">HPTL_1723</name>
</gene>
<reference evidence="3 4" key="1">
    <citation type="submission" date="2018-04" db="EMBL/GenBank/DDBJ databases">
        <title>Complete genome sequence of Hydrogenophilus thermoluteolus TH-1.</title>
        <authorList>
            <person name="Arai H."/>
        </authorList>
    </citation>
    <scope>NUCLEOTIDE SEQUENCE [LARGE SCALE GENOMIC DNA]</scope>
    <source>
        <strain evidence="3 4">TH-1</strain>
    </source>
</reference>
<accession>A0A2Z6DZM3</accession>
<dbReference type="InterPro" id="IPR003774">
    <property type="entry name" value="AlgH-like"/>
</dbReference>
<evidence type="ECO:0000256" key="2">
    <source>
        <dbReference type="HAMAP-Rule" id="MF_00758"/>
    </source>
</evidence>
<dbReference type="RefSeq" id="WP_119335658.1">
    <property type="nucleotide sequence ID" value="NZ_AP018558.1"/>
</dbReference>
<dbReference type="NCBIfam" id="NF001266">
    <property type="entry name" value="PRK00228.1-1"/>
    <property type="match status" value="1"/>
</dbReference>
<dbReference type="AlphaFoldDB" id="A0A2Z6DZM3"/>
<keyword evidence="4" id="KW-1185">Reference proteome</keyword>
<dbReference type="Pfam" id="PF02622">
    <property type="entry name" value="DUF179"/>
    <property type="match status" value="1"/>
</dbReference>
<dbReference type="Proteomes" id="UP000262004">
    <property type="component" value="Chromosome"/>
</dbReference>
<dbReference type="OrthoDB" id="9807486at2"/>
<dbReference type="GO" id="GO:0005829">
    <property type="term" value="C:cytosol"/>
    <property type="evidence" value="ECO:0007669"/>
    <property type="project" value="TreeGrafter"/>
</dbReference>
<dbReference type="PANTHER" id="PTHR30327:SF1">
    <property type="entry name" value="UPF0301 PROTEIN YQGE"/>
    <property type="match status" value="1"/>
</dbReference>
<comment type="similarity">
    <text evidence="1 2">Belongs to the UPF0301 (AlgH) family.</text>
</comment>
<dbReference type="HAMAP" id="MF_00758">
    <property type="entry name" value="UPF0301"/>
    <property type="match status" value="1"/>
</dbReference>
<dbReference type="PANTHER" id="PTHR30327">
    <property type="entry name" value="UNCHARACTERIZED PROTEIN YQGE"/>
    <property type="match status" value="1"/>
</dbReference>